<reference evidence="4" key="1">
    <citation type="submission" date="2016-09" db="EMBL/GenBank/DDBJ databases">
        <title>Genomics of Clostridium taeniosporum, an organism which forms endospores with ribbon-like appendages.</title>
        <authorList>
            <person name="Walker J.R."/>
        </authorList>
    </citation>
    <scope>NUCLEOTIDE SEQUENCE [LARGE SCALE GENOMIC DNA]</scope>
    <source>
        <strain evidence="4">1/k</strain>
    </source>
</reference>
<evidence type="ECO:0000313" key="4">
    <source>
        <dbReference type="Proteomes" id="UP000094652"/>
    </source>
</evidence>
<evidence type="ECO:0000259" key="2">
    <source>
        <dbReference type="Pfam" id="PF13439"/>
    </source>
</evidence>
<dbReference type="PANTHER" id="PTHR46401">
    <property type="entry name" value="GLYCOSYLTRANSFERASE WBBK-RELATED"/>
    <property type="match status" value="1"/>
</dbReference>
<dbReference type="Proteomes" id="UP000094652">
    <property type="component" value="Chromosome"/>
</dbReference>
<dbReference type="SUPFAM" id="SSF53756">
    <property type="entry name" value="UDP-Glycosyltransferase/glycogen phosphorylase"/>
    <property type="match status" value="1"/>
</dbReference>
<dbReference type="RefSeq" id="WP_069680166.1">
    <property type="nucleotide sequence ID" value="NZ_CP017253.2"/>
</dbReference>
<name>A0A1D7XL67_9CLOT</name>
<dbReference type="InterPro" id="IPR028098">
    <property type="entry name" value="Glyco_trans_4-like_N"/>
</dbReference>
<evidence type="ECO:0000313" key="3">
    <source>
        <dbReference type="EMBL" id="AOR24027.1"/>
    </source>
</evidence>
<dbReference type="STRING" id="394958.BGI42_09920"/>
<dbReference type="PANTHER" id="PTHR46401:SF2">
    <property type="entry name" value="GLYCOSYLTRANSFERASE WBBK-RELATED"/>
    <property type="match status" value="1"/>
</dbReference>
<protein>
    <recommendedName>
        <fullName evidence="2">Glycosyltransferase subfamily 4-like N-terminal domain-containing protein</fullName>
    </recommendedName>
</protein>
<dbReference type="Gene3D" id="3.40.50.2000">
    <property type="entry name" value="Glycogen Phosphorylase B"/>
    <property type="match status" value="2"/>
</dbReference>
<sequence>MNILYYALPCFLGYGESFKYSISHLKTLFTYSSLKNINPVIIKEKNLSEKHLDNINNTLPKIKSLDFSLSNNNLLMNFINNNNISIYHCFHNGFSLCRDFNTKKISTIYTTLPLNISSSLDDLYWKIYLDRIINTLNISDYIIVPYRFMKKDLCDFFSISGENIYVIPPAITFDLIGKSKLLSKTYVKTKFNINCDYYIYIGEINTRNTLIDTLKLFKHYSENRDVKLVLSLKYLNKNSSIYYELISFIDRINLTSKVIFINSLCYNDLINLINASLCFINLNTFNELNVTTLYALFLNTKILTYQTYSNLEFLENYPIYISDYSDAYNIDFHSDNYEENNIDKEEFYSILDKFNIDCIFNSIFDIYKTVLKI</sequence>
<dbReference type="OrthoDB" id="2023634at2"/>
<organism evidence="3 4">
    <name type="scientific">Clostridium taeniosporum</name>
    <dbReference type="NCBI Taxonomy" id="394958"/>
    <lineage>
        <taxon>Bacteria</taxon>
        <taxon>Bacillati</taxon>
        <taxon>Bacillota</taxon>
        <taxon>Clostridia</taxon>
        <taxon>Eubacteriales</taxon>
        <taxon>Clostridiaceae</taxon>
        <taxon>Clostridium</taxon>
    </lineage>
</organism>
<dbReference type="EMBL" id="CP017253">
    <property type="protein sequence ID" value="AOR24027.1"/>
    <property type="molecule type" value="Genomic_DNA"/>
</dbReference>
<accession>A0A1D7XL67</accession>
<proteinExistence type="predicted"/>
<keyword evidence="1" id="KW-0808">Transferase</keyword>
<dbReference type="AlphaFoldDB" id="A0A1D7XL67"/>
<keyword evidence="4" id="KW-1185">Reference proteome</keyword>
<evidence type="ECO:0000256" key="1">
    <source>
        <dbReference type="ARBA" id="ARBA00022679"/>
    </source>
</evidence>
<feature type="domain" description="Glycosyltransferase subfamily 4-like N-terminal" evidence="2">
    <location>
        <begin position="59"/>
        <end position="171"/>
    </location>
</feature>
<dbReference type="GO" id="GO:0016757">
    <property type="term" value="F:glycosyltransferase activity"/>
    <property type="evidence" value="ECO:0007669"/>
    <property type="project" value="TreeGrafter"/>
</dbReference>
<dbReference type="Pfam" id="PF13439">
    <property type="entry name" value="Glyco_transf_4"/>
    <property type="match status" value="1"/>
</dbReference>
<gene>
    <name evidence="3" type="ORF">BGI42_09920</name>
</gene>
<dbReference type="KEGG" id="ctae:BGI42_09920"/>